<dbReference type="EMBL" id="CH473947">
    <property type="protein sequence ID" value="EDM02867.1"/>
    <property type="molecule type" value="Genomic_DNA"/>
</dbReference>
<evidence type="ECO:0000313" key="1">
    <source>
        <dbReference type="EMBL" id="EDM02867.1"/>
    </source>
</evidence>
<sequence length="109" mass="11845">MESTGIFTTMEKVRGLLNSGNKGVIISAPSTDVPMFVVVQTTRNMTTLSRLLTMHPGPPTACTGPRGPCHHCHSEDCGCPLWKAVVVMAVRLPRTSRLYPLVLPRSSQN</sequence>
<reference evidence="2" key="1">
    <citation type="submission" date="2005-09" db="EMBL/GenBank/DDBJ databases">
        <authorList>
            <person name="Mural R.J."/>
            <person name="Li P.W."/>
            <person name="Adams M.D."/>
            <person name="Amanatides P.G."/>
            <person name="Baden-Tillson H."/>
            <person name="Barnstead M."/>
            <person name="Chin S.H."/>
            <person name="Dew I."/>
            <person name="Evans C.A."/>
            <person name="Ferriera S."/>
            <person name="Flanigan M."/>
            <person name="Fosler C."/>
            <person name="Glodek A."/>
            <person name="Gu Z."/>
            <person name="Holt R.A."/>
            <person name="Jennings D."/>
            <person name="Kraft C.L."/>
            <person name="Lu F."/>
            <person name="Nguyen T."/>
            <person name="Nusskern D.R."/>
            <person name="Pfannkoch C.M."/>
            <person name="Sitter C."/>
            <person name="Sutton G.G."/>
            <person name="Venter J.C."/>
            <person name="Wang Z."/>
            <person name="Woodage T."/>
            <person name="Zheng X.H."/>
            <person name="Zhong F."/>
        </authorList>
    </citation>
    <scope>NUCLEOTIDE SEQUENCE [LARGE SCALE GENOMIC DNA]</scope>
    <source>
        <strain>BN</strain>
        <strain evidence="2">Sprague-Dawley</strain>
    </source>
</reference>
<name>A6HA12_RAT</name>
<evidence type="ECO:0000313" key="2">
    <source>
        <dbReference type="Proteomes" id="UP000234681"/>
    </source>
</evidence>
<protein>
    <submittedName>
        <fullName evidence="1">RCG61408</fullName>
    </submittedName>
</protein>
<dbReference type="AlphaFoldDB" id="A6HA12"/>
<accession>A6HA12</accession>
<dbReference type="Gene3D" id="3.40.50.720">
    <property type="entry name" value="NAD(P)-binding Rossmann-like Domain"/>
    <property type="match status" value="1"/>
</dbReference>
<organism evidence="1 2">
    <name type="scientific">Rattus norvegicus</name>
    <name type="common">Rat</name>
    <dbReference type="NCBI Taxonomy" id="10116"/>
    <lineage>
        <taxon>Eukaryota</taxon>
        <taxon>Metazoa</taxon>
        <taxon>Chordata</taxon>
        <taxon>Craniata</taxon>
        <taxon>Vertebrata</taxon>
        <taxon>Euteleostomi</taxon>
        <taxon>Mammalia</taxon>
        <taxon>Eutheria</taxon>
        <taxon>Euarchontoglires</taxon>
        <taxon>Glires</taxon>
        <taxon>Rodentia</taxon>
        <taxon>Myomorpha</taxon>
        <taxon>Muroidea</taxon>
        <taxon>Muridae</taxon>
        <taxon>Murinae</taxon>
        <taxon>Rattus</taxon>
    </lineage>
</organism>
<proteinExistence type="predicted"/>
<dbReference type="Proteomes" id="UP000234681">
    <property type="component" value="Chromosome 6"/>
</dbReference>
<dbReference type="SUPFAM" id="SSF51735">
    <property type="entry name" value="NAD(P)-binding Rossmann-fold domains"/>
    <property type="match status" value="1"/>
</dbReference>
<gene>
    <name evidence="1" type="ORF">rCG_61408</name>
</gene>
<dbReference type="InterPro" id="IPR036291">
    <property type="entry name" value="NAD(P)-bd_dom_sf"/>
</dbReference>